<comment type="subunit">
    <text evidence="3">Monomer. Associates with 30S ribosomal subunit, binds 16S rRNA.</text>
</comment>
<dbReference type="InterPro" id="IPR027417">
    <property type="entry name" value="P-loop_NTPase"/>
</dbReference>
<dbReference type="InterPro" id="IPR012340">
    <property type="entry name" value="NA-bd_OB-fold"/>
</dbReference>
<dbReference type="Gene3D" id="2.40.50.140">
    <property type="entry name" value="Nucleic acid-binding proteins"/>
    <property type="match status" value="1"/>
</dbReference>
<dbReference type="CDD" id="cd01854">
    <property type="entry name" value="YjeQ_EngC"/>
    <property type="match status" value="1"/>
</dbReference>
<dbReference type="EMBL" id="BSNC01000003">
    <property type="protein sequence ID" value="GLP95749.1"/>
    <property type="molecule type" value="Genomic_DNA"/>
</dbReference>
<accession>A0AA37RUT5</accession>
<comment type="subcellular location">
    <subcellularLocation>
        <location evidence="3">Cytoplasm</location>
    </subcellularLocation>
</comment>
<keyword evidence="3" id="KW-0690">Ribosome biogenesis</keyword>
<dbReference type="PANTHER" id="PTHR32120:SF11">
    <property type="entry name" value="SMALL RIBOSOMAL SUBUNIT BIOGENESIS GTPASE RSGA 1, MITOCHONDRIAL-RELATED"/>
    <property type="match status" value="1"/>
</dbReference>
<gene>
    <name evidence="3 7" type="primary">rsgA</name>
    <name evidence="7" type="ORF">GCM10007895_10550</name>
</gene>
<dbReference type="NCBIfam" id="TIGR00157">
    <property type="entry name" value="ribosome small subunit-dependent GTPase A"/>
    <property type="match status" value="1"/>
</dbReference>
<keyword evidence="8" id="KW-1185">Reference proteome</keyword>
<evidence type="ECO:0000313" key="7">
    <source>
        <dbReference type="EMBL" id="GLP95749.1"/>
    </source>
</evidence>
<keyword evidence="3" id="KW-0479">Metal-binding</keyword>
<feature type="binding site" evidence="3">
    <location>
        <position position="292"/>
    </location>
    <ligand>
        <name>Zn(2+)</name>
        <dbReference type="ChEBI" id="CHEBI:29105"/>
    </ligand>
</feature>
<dbReference type="Gene3D" id="3.40.50.300">
    <property type="entry name" value="P-loop containing nucleotide triphosphate hydrolases"/>
    <property type="match status" value="1"/>
</dbReference>
<feature type="binding site" evidence="3">
    <location>
        <begin position="210"/>
        <end position="218"/>
    </location>
    <ligand>
        <name>GTP</name>
        <dbReference type="ChEBI" id="CHEBI:37565"/>
    </ligand>
</feature>
<feature type="binding site" evidence="3">
    <location>
        <position position="305"/>
    </location>
    <ligand>
        <name>Zn(2+)</name>
        <dbReference type="ChEBI" id="CHEBI:29105"/>
    </ligand>
</feature>
<dbReference type="GO" id="GO:0005525">
    <property type="term" value="F:GTP binding"/>
    <property type="evidence" value="ECO:0007669"/>
    <property type="project" value="UniProtKB-UniRule"/>
</dbReference>
<dbReference type="EC" id="3.6.1.-" evidence="3"/>
<dbReference type="SUPFAM" id="SSF52540">
    <property type="entry name" value="P-loop containing nucleoside triphosphate hydrolases"/>
    <property type="match status" value="1"/>
</dbReference>
<keyword evidence="3" id="KW-0699">rRNA-binding</keyword>
<dbReference type="GO" id="GO:0042274">
    <property type="term" value="P:ribosomal small subunit biogenesis"/>
    <property type="evidence" value="ECO:0007669"/>
    <property type="project" value="UniProtKB-UniRule"/>
</dbReference>
<dbReference type="PANTHER" id="PTHR32120">
    <property type="entry name" value="SMALL RIBOSOMAL SUBUNIT BIOGENESIS GTPASE RSGA"/>
    <property type="match status" value="1"/>
</dbReference>
<dbReference type="GO" id="GO:0046872">
    <property type="term" value="F:metal ion binding"/>
    <property type="evidence" value="ECO:0007669"/>
    <property type="project" value="UniProtKB-KW"/>
</dbReference>
<keyword evidence="2 3" id="KW-0342">GTP-binding</keyword>
<dbReference type="NCBIfam" id="NF008931">
    <property type="entry name" value="PRK12288.1"/>
    <property type="match status" value="1"/>
</dbReference>
<comment type="cofactor">
    <cofactor evidence="3">
        <name>Zn(2+)</name>
        <dbReference type="ChEBI" id="CHEBI:29105"/>
    </cofactor>
    <text evidence="3">Binds 1 zinc ion per subunit.</text>
</comment>
<dbReference type="InterPro" id="IPR010914">
    <property type="entry name" value="RsgA_GTPase_dom"/>
</dbReference>
<keyword evidence="3" id="KW-0862">Zinc</keyword>
<proteinExistence type="inferred from homology"/>
<protein>
    <recommendedName>
        <fullName evidence="3">Small ribosomal subunit biogenesis GTPase RsgA</fullName>
        <ecNumber evidence="3">3.6.1.-</ecNumber>
    </recommendedName>
</protein>
<evidence type="ECO:0000313" key="8">
    <source>
        <dbReference type="Proteomes" id="UP001161422"/>
    </source>
</evidence>
<comment type="caution">
    <text evidence="7">The sequence shown here is derived from an EMBL/GenBank/DDBJ whole genome shotgun (WGS) entry which is preliminary data.</text>
</comment>
<dbReference type="InterPro" id="IPR004881">
    <property type="entry name" value="Ribosome_biogen_GTPase_RsgA"/>
</dbReference>
<keyword evidence="3" id="KW-0694">RNA-binding</keyword>
<sequence>MTKRKKLSKGQLRRIKANRSKKLQAREDAPLVDDASLGPEQDAVVISRFGQHAEVETQDGHRVKAQIRRTVDSLVSGDQVLFRASKTDDGGVIEAVHPRRSMLTRPDYYDGVKVVAANIDHIFVVSSPLPAFSSQIIDRYLIAAEDTGIEVSIVLNKTDLMTDELRDELDQALEIYRQLGYRVILASAKSAEGVAELGECMADQVNILVGQSGVGKSSLVNALLPQAELLEGAVSDNSGLGQHTTTAAKLLKLDKGGALIDSPGVREFGLWHMDPERVTWCYREFRDLIGTCKFRDCKHNDDPGCAITEALANGDIDEMRYFNYLRIIESMAEQKDSRHIKQKPLD</sequence>
<evidence type="ECO:0000256" key="2">
    <source>
        <dbReference type="ARBA" id="ARBA00023134"/>
    </source>
</evidence>
<comment type="function">
    <text evidence="3">One of several proteins that assist in the late maturation steps of the functional core of the 30S ribosomal subunit. Helps release RbfA from mature subunits. May play a role in the assembly of ribosomal proteins into the subunit. Circularly permuted GTPase that catalyzes slow GTP hydrolysis, GTPase activity is stimulated by the 30S ribosomal subunit.</text>
</comment>
<feature type="binding site" evidence="3">
    <location>
        <begin position="156"/>
        <end position="159"/>
    </location>
    <ligand>
        <name>GTP</name>
        <dbReference type="ChEBI" id="CHEBI:37565"/>
    </ligand>
</feature>
<evidence type="ECO:0000256" key="1">
    <source>
        <dbReference type="ARBA" id="ARBA00022741"/>
    </source>
</evidence>
<dbReference type="GO" id="GO:0005737">
    <property type="term" value="C:cytoplasm"/>
    <property type="evidence" value="ECO:0007669"/>
    <property type="project" value="UniProtKB-SubCell"/>
</dbReference>
<dbReference type="AlphaFoldDB" id="A0AA37RUT5"/>
<comment type="similarity">
    <text evidence="3">Belongs to the TRAFAC class YlqF/YawG GTPase family. RsgA subfamily.</text>
</comment>
<feature type="binding site" evidence="3">
    <location>
        <position position="299"/>
    </location>
    <ligand>
        <name>Zn(2+)</name>
        <dbReference type="ChEBI" id="CHEBI:29105"/>
    </ligand>
</feature>
<feature type="binding site" evidence="3">
    <location>
        <position position="297"/>
    </location>
    <ligand>
        <name>Zn(2+)</name>
        <dbReference type="ChEBI" id="CHEBI:29105"/>
    </ligand>
</feature>
<evidence type="ECO:0000259" key="6">
    <source>
        <dbReference type="PROSITE" id="PS51721"/>
    </source>
</evidence>
<dbReference type="Gene3D" id="1.10.40.50">
    <property type="entry name" value="Probable gtpase engc, domain 3"/>
    <property type="match status" value="1"/>
</dbReference>
<feature type="compositionally biased region" description="Basic residues" evidence="4">
    <location>
        <begin position="1"/>
        <end position="23"/>
    </location>
</feature>
<evidence type="ECO:0000256" key="3">
    <source>
        <dbReference type="HAMAP-Rule" id="MF_01820"/>
    </source>
</evidence>
<dbReference type="InterPro" id="IPR030378">
    <property type="entry name" value="G_CP_dom"/>
</dbReference>
<feature type="region of interest" description="Disordered" evidence="4">
    <location>
        <begin position="1"/>
        <end position="29"/>
    </location>
</feature>
<feature type="domain" description="EngC GTPase" evidence="5">
    <location>
        <begin position="117"/>
        <end position="266"/>
    </location>
</feature>
<reference evidence="7" key="1">
    <citation type="journal article" date="2014" name="Int. J. Syst. Evol. Microbiol.">
        <title>Complete genome sequence of Corynebacterium casei LMG S-19264T (=DSM 44701T), isolated from a smear-ripened cheese.</title>
        <authorList>
            <consortium name="US DOE Joint Genome Institute (JGI-PGF)"/>
            <person name="Walter F."/>
            <person name="Albersmeier A."/>
            <person name="Kalinowski J."/>
            <person name="Ruckert C."/>
        </authorList>
    </citation>
    <scope>NUCLEOTIDE SEQUENCE</scope>
    <source>
        <strain evidence="7">NBRC 101628</strain>
    </source>
</reference>
<reference evidence="7" key="2">
    <citation type="submission" date="2023-01" db="EMBL/GenBank/DDBJ databases">
        <title>Draft genome sequence of Paraferrimonas sedimenticola strain NBRC 101628.</title>
        <authorList>
            <person name="Sun Q."/>
            <person name="Mori K."/>
        </authorList>
    </citation>
    <scope>NUCLEOTIDE SEQUENCE</scope>
    <source>
        <strain evidence="7">NBRC 101628</strain>
    </source>
</reference>
<dbReference type="PROSITE" id="PS50936">
    <property type="entry name" value="ENGC_GTPASE"/>
    <property type="match status" value="1"/>
</dbReference>
<evidence type="ECO:0000259" key="5">
    <source>
        <dbReference type="PROSITE" id="PS50936"/>
    </source>
</evidence>
<name>A0AA37RUT5_9GAMM</name>
<dbReference type="HAMAP" id="MF_01820">
    <property type="entry name" value="GTPase_RsgA"/>
    <property type="match status" value="1"/>
</dbReference>
<dbReference type="PROSITE" id="PS51721">
    <property type="entry name" value="G_CP"/>
    <property type="match status" value="1"/>
</dbReference>
<dbReference type="RefSeq" id="WP_095506321.1">
    <property type="nucleotide sequence ID" value="NZ_BSNC01000003.1"/>
</dbReference>
<dbReference type="Proteomes" id="UP001161422">
    <property type="component" value="Unassembled WGS sequence"/>
</dbReference>
<dbReference type="GO" id="GO:0019843">
    <property type="term" value="F:rRNA binding"/>
    <property type="evidence" value="ECO:0007669"/>
    <property type="project" value="UniProtKB-KW"/>
</dbReference>
<organism evidence="7 8">
    <name type="scientific">Paraferrimonas sedimenticola</name>
    <dbReference type="NCBI Taxonomy" id="375674"/>
    <lineage>
        <taxon>Bacteria</taxon>
        <taxon>Pseudomonadati</taxon>
        <taxon>Pseudomonadota</taxon>
        <taxon>Gammaproteobacteria</taxon>
        <taxon>Alteromonadales</taxon>
        <taxon>Ferrimonadaceae</taxon>
        <taxon>Paraferrimonas</taxon>
    </lineage>
</organism>
<feature type="domain" description="CP-type G" evidence="6">
    <location>
        <begin position="109"/>
        <end position="268"/>
    </location>
</feature>
<keyword evidence="3" id="KW-0963">Cytoplasm</keyword>
<dbReference type="GO" id="GO:0003924">
    <property type="term" value="F:GTPase activity"/>
    <property type="evidence" value="ECO:0007669"/>
    <property type="project" value="UniProtKB-UniRule"/>
</dbReference>
<keyword evidence="1 3" id="KW-0547">Nucleotide-binding</keyword>
<dbReference type="Pfam" id="PF03193">
    <property type="entry name" value="RsgA_GTPase"/>
    <property type="match status" value="1"/>
</dbReference>
<evidence type="ECO:0000256" key="4">
    <source>
        <dbReference type="SAM" id="MobiDB-lite"/>
    </source>
</evidence>
<keyword evidence="3" id="KW-0378">Hydrolase</keyword>